<proteinExistence type="predicted"/>
<accession>B1YAH2</accession>
<dbReference type="AlphaFoldDB" id="B1YAH2"/>
<dbReference type="OrthoDB" id="28401at2157"/>
<keyword evidence="2" id="KW-1185">Reference proteome</keyword>
<dbReference type="RefSeq" id="WP_012351040.1">
    <property type="nucleotide sequence ID" value="NC_010525.1"/>
</dbReference>
<protein>
    <submittedName>
        <fullName evidence="1">Uncharacterized protein</fullName>
    </submittedName>
</protein>
<reference evidence="1" key="1">
    <citation type="submission" date="2008-03" db="EMBL/GenBank/DDBJ databases">
        <title>Complete sequence of Thermoproteus neutrophilus V24Sta.</title>
        <authorList>
            <consortium name="US DOE Joint Genome Institute"/>
            <person name="Copeland A."/>
            <person name="Lucas S."/>
            <person name="Lapidus A."/>
            <person name="Glavina del Rio T."/>
            <person name="Dalin E."/>
            <person name="Tice H."/>
            <person name="Bruce D."/>
            <person name="Goodwin L."/>
            <person name="Pitluck S."/>
            <person name="Sims D."/>
            <person name="Brettin T."/>
            <person name="Detter J.C."/>
            <person name="Han C."/>
            <person name="Kuske C.R."/>
            <person name="Schmutz J."/>
            <person name="Larimer F."/>
            <person name="Land M."/>
            <person name="Hauser L."/>
            <person name="Kyrpides N."/>
            <person name="Mikhailova N."/>
            <person name="Biddle J.F."/>
            <person name="Zhang Z."/>
            <person name="Fitz-Gibbon S.T."/>
            <person name="Lowe T.M."/>
            <person name="Saltikov C."/>
            <person name="House C.H."/>
            <person name="Richardson P."/>
        </authorList>
    </citation>
    <scope>NUCLEOTIDE SEQUENCE [LARGE SCALE GENOMIC DNA]</scope>
    <source>
        <strain evidence="1">V24Sta</strain>
    </source>
</reference>
<organism evidence="1 2">
    <name type="scientific">Pyrobaculum neutrophilum (strain DSM 2338 / JCM 9278 / NBRC 100436 / V24Sta)</name>
    <name type="common">Thermoproteus neutrophilus</name>
    <dbReference type="NCBI Taxonomy" id="444157"/>
    <lineage>
        <taxon>Archaea</taxon>
        <taxon>Thermoproteota</taxon>
        <taxon>Thermoprotei</taxon>
        <taxon>Thermoproteales</taxon>
        <taxon>Thermoproteaceae</taxon>
        <taxon>Pyrobaculum</taxon>
    </lineage>
</organism>
<gene>
    <name evidence="1" type="ordered locus">Tneu_1701</name>
</gene>
<dbReference type="Proteomes" id="UP000001694">
    <property type="component" value="Chromosome"/>
</dbReference>
<sequence length="341" mass="37808">MATRLLILLLLAAAVLTAVEVYHGQVVEFGNLTVVYSVYELPAVGVELNGCVYYVVRGHDPKVVDMWSRTQRELAEFYNFTERWRREFQYGTWPIIAEELRSANYSGYLDFYYCCGPLVNKSIAERLSKSSRWVNRTVSLADAVSKTLKAAGLDVGGVYINVWQGFISVEAFTDPRRGLSQYAKVRGDLDSVFKAYKDKLLVIINIKEAPAPSPYVVGLDPESVRKKLARLKEAIFQAYREVGVDVNPIDVVTGIGAREGLYLVLIAPPNETHLLRALTERSVKELGICPNGSVVIFFKTGALKPVGVDIPWRLAALEAAAMATAISAAVYVVKKKLVKPK</sequence>
<dbReference type="EMBL" id="CP001014">
    <property type="protein sequence ID" value="ACB40621.1"/>
    <property type="molecule type" value="Genomic_DNA"/>
</dbReference>
<evidence type="ECO:0000313" key="2">
    <source>
        <dbReference type="Proteomes" id="UP000001694"/>
    </source>
</evidence>
<dbReference type="KEGG" id="tne:Tneu_1701"/>
<evidence type="ECO:0000313" key="1">
    <source>
        <dbReference type="EMBL" id="ACB40621.1"/>
    </source>
</evidence>
<dbReference type="HOGENOM" id="CLU_838428_0_0_2"/>
<name>B1YAH2_PYRNV</name>
<dbReference type="GeneID" id="6164817"/>
<dbReference type="eggNOG" id="arCOG09787">
    <property type="taxonomic scope" value="Archaea"/>
</dbReference>